<reference evidence="4" key="1">
    <citation type="submission" date="2016-05" db="EMBL/GenBank/DDBJ databases">
        <authorList>
            <person name="Lavstsen T."/>
            <person name="Jespersen J.S."/>
        </authorList>
    </citation>
    <scope>NUCLEOTIDE SEQUENCE</scope>
    <source>
        <tissue evidence="4">Brain</tissue>
    </source>
</reference>
<dbReference type="InterPro" id="IPR026136">
    <property type="entry name" value="RIPOR3"/>
</dbReference>
<reference evidence="4" key="2">
    <citation type="submission" date="2016-06" db="EMBL/GenBank/DDBJ databases">
        <title>The genome of a short-lived fish provides insights into sex chromosome evolution and the genetic control of aging.</title>
        <authorList>
            <person name="Reichwald K."/>
            <person name="Felder M."/>
            <person name="Petzold A."/>
            <person name="Koch P."/>
            <person name="Groth M."/>
            <person name="Platzer M."/>
        </authorList>
    </citation>
    <scope>NUCLEOTIDE SEQUENCE</scope>
    <source>
        <tissue evidence="4">Brain</tissue>
    </source>
</reference>
<dbReference type="Gene3D" id="1.25.10.10">
    <property type="entry name" value="Leucine-rich Repeat Variant"/>
    <property type="match status" value="1"/>
</dbReference>
<evidence type="ECO:0000313" key="4">
    <source>
        <dbReference type="EMBL" id="SBS13727.1"/>
    </source>
</evidence>
<feature type="compositionally biased region" description="Polar residues" evidence="2">
    <location>
        <begin position="69"/>
        <end position="78"/>
    </location>
</feature>
<evidence type="ECO:0000256" key="1">
    <source>
        <dbReference type="ARBA" id="ARBA00005744"/>
    </source>
</evidence>
<accession>A0A1A8S703</accession>
<organism evidence="4">
    <name type="scientific">Nothobranchius rachovii</name>
    <name type="common">bluefin notho</name>
    <dbReference type="NCBI Taxonomy" id="451742"/>
    <lineage>
        <taxon>Eukaryota</taxon>
        <taxon>Metazoa</taxon>
        <taxon>Chordata</taxon>
        <taxon>Craniata</taxon>
        <taxon>Vertebrata</taxon>
        <taxon>Euteleostomi</taxon>
        <taxon>Actinopterygii</taxon>
        <taxon>Neopterygii</taxon>
        <taxon>Teleostei</taxon>
        <taxon>Neoteleostei</taxon>
        <taxon>Acanthomorphata</taxon>
        <taxon>Ovalentaria</taxon>
        <taxon>Atherinomorphae</taxon>
        <taxon>Cyprinodontiformes</taxon>
        <taxon>Nothobranchiidae</taxon>
        <taxon>Nothobranchius</taxon>
    </lineage>
</organism>
<evidence type="ECO:0000256" key="2">
    <source>
        <dbReference type="SAM" id="MobiDB-lite"/>
    </source>
</evidence>
<evidence type="ECO:0000259" key="3">
    <source>
        <dbReference type="Pfam" id="PF15903"/>
    </source>
</evidence>
<feature type="domain" description="FAM65 N-terminal" evidence="3">
    <location>
        <begin position="31"/>
        <end position="363"/>
    </location>
</feature>
<name>A0A1A8S703_9TELE</name>
<sequence>MHSGYGGSPLRTLSTMSLLVHPVRRITSSSITRSQSFTGVNIQDKAYRSFSGFSTPGLSRKPSRASGMFSMSTKSTPTPKVPQPERLDQVYEALKKGLQSSLHVHQMDLENLSRQIKQSKRNSRLGFFYELDKQVKIIERYIRRLEFHLSKIEELYEVYSRQRRLRDGAKKMMKAYTASLGSKEAKESLLEASKEHKEYTENMCILESELQNQLGKFYIRMKGLAGFARLCAGDQYEIFMKYGRQRWKLRGKIEINAKQVWDNEEMVFLPLINEFLTVKVTELKSLANHVVVGNVSCETKDLFAPLPQMVAVDINDLGTIKLSLEVSWNPFDKDDQGLFPGPVSIIPRISFLGSPDTPSIRETNASMSPWKNHLYDRTLRSNSSESSDDSCSLPLSESEPQSSVSEKDVVEPGGCSSPQADAFGDFTCHRDEEENTLVQRENSGEQVDASRTISPDMEQNSLSQRRDSGADGTVFPNQAGCKSEEVISLLSGTSVSDIEIELPSTPETPDPSDGVVQDPHLSEHPKDTITLLTPSSKAEDQNTQSVEEIVSCVGAEDKGPVDSGLEEALGTLVSSLDDYRGQFPELQSLEEELKQLQVTLKGYRHSRSPSMVSLSVESALCSFDFLNTSDCEEEEKSCKLSRNDRLRQAWEGPLRPDSPLTSGSTSLDCSLVVHLRNCSAQLLRLGVFGPLRCREMYALDKLLREASVFKVIHHIIRNGPQCPRQPAEVVPELGLCRGAVSLWQQCVKNSSVFCVSADCFMKTLSAVYSSRLSDRGDTVFLCMAERVLGQKLPRRGPRDKLVVTLFQLWTYLDSNNIRDIETHITELAQEVWLVQSLSSWDQDLILSALRRPAECSLKREGLHALAKLLKDPRGKVLSCVSSVLKVLAAQPRWREQALVSCMEMLEDEDVDTRVCGCKALACLKAKESIDQLVYVCQTDKEEVREAAKLTLLELGEEGKMAHRHVEISQDSLPRLFAPGSMASTAF</sequence>
<feature type="region of interest" description="Disordered" evidence="2">
    <location>
        <begin position="57"/>
        <end position="83"/>
    </location>
</feature>
<feature type="region of interest" description="Disordered" evidence="2">
    <location>
        <begin position="379"/>
        <end position="479"/>
    </location>
</feature>
<feature type="compositionally biased region" description="Polar residues" evidence="2">
    <location>
        <begin position="436"/>
        <end position="463"/>
    </location>
</feature>
<feature type="compositionally biased region" description="Low complexity" evidence="2">
    <location>
        <begin position="381"/>
        <end position="404"/>
    </location>
</feature>
<protein>
    <submittedName>
        <fullName evidence="4">Family with sequence similarity 65, member A</fullName>
    </submittedName>
</protein>
<dbReference type="AlphaFoldDB" id="A0A1A8S703"/>
<feature type="region of interest" description="Disordered" evidence="2">
    <location>
        <begin position="501"/>
        <end position="522"/>
    </location>
</feature>
<comment type="similarity">
    <text evidence="1">Belongs to the RIPOR family.</text>
</comment>
<dbReference type="PANTHER" id="PTHR15829:SF1">
    <property type="entry name" value="RHO FAMILY-INTERACTING CELL POLARIZATION REGULATOR 1"/>
    <property type="match status" value="1"/>
</dbReference>
<gene>
    <name evidence="4" type="primary">FAM65A</name>
</gene>
<dbReference type="EMBL" id="HAEH01022298">
    <property type="protein sequence ID" value="SBS13727.1"/>
    <property type="molecule type" value="Transcribed_RNA"/>
</dbReference>
<dbReference type="InterPro" id="IPR016024">
    <property type="entry name" value="ARM-type_fold"/>
</dbReference>
<dbReference type="Pfam" id="PF15903">
    <property type="entry name" value="PL48"/>
    <property type="match status" value="1"/>
</dbReference>
<dbReference type="InterPro" id="IPR011989">
    <property type="entry name" value="ARM-like"/>
</dbReference>
<proteinExistence type="inferred from homology"/>
<dbReference type="InterPro" id="IPR031780">
    <property type="entry name" value="FAM65_N"/>
</dbReference>
<dbReference type="PANTHER" id="PTHR15829">
    <property type="entry name" value="PROTEIN KINASE PKN/PRK1, EFFECTOR"/>
    <property type="match status" value="1"/>
</dbReference>
<dbReference type="SUPFAM" id="SSF48371">
    <property type="entry name" value="ARM repeat"/>
    <property type="match status" value="1"/>
</dbReference>